<feature type="domain" description="PGF-CTERM archaeal protein-sorting signal" evidence="4">
    <location>
        <begin position="68"/>
        <end position="88"/>
    </location>
</feature>
<sequence>MGSTRQSPPVETLGANSTPTTAPTSVADASGGTDASEDAPAPSQEDSGATKNDLAQETGTDAAHPESVPGFGVLSTIAGLFAVAYIGRLK</sequence>
<feature type="compositionally biased region" description="Polar residues" evidence="2">
    <location>
        <begin position="44"/>
        <end position="59"/>
    </location>
</feature>
<evidence type="ECO:0000256" key="3">
    <source>
        <dbReference type="SAM" id="Phobius"/>
    </source>
</evidence>
<protein>
    <recommendedName>
        <fullName evidence="4">PGF-CTERM archaeal protein-sorting signal domain-containing protein</fullName>
    </recommendedName>
</protein>
<dbReference type="Pfam" id="PF18204">
    <property type="entry name" value="PGF-CTERM"/>
    <property type="match status" value="1"/>
</dbReference>
<evidence type="ECO:0000256" key="2">
    <source>
        <dbReference type="SAM" id="MobiDB-lite"/>
    </source>
</evidence>
<dbReference type="AlphaFoldDB" id="A0A7G9YF60"/>
<feature type="compositionally biased region" description="Polar residues" evidence="2">
    <location>
        <begin position="1"/>
        <end position="24"/>
    </location>
</feature>
<dbReference type="InterPro" id="IPR026371">
    <property type="entry name" value="PGF_CTERM"/>
</dbReference>
<keyword evidence="1" id="KW-0732">Signal</keyword>
<dbReference type="GO" id="GO:0030115">
    <property type="term" value="C:S-layer"/>
    <property type="evidence" value="ECO:0007669"/>
    <property type="project" value="UniProtKB-SubCell"/>
</dbReference>
<reference evidence="5" key="1">
    <citation type="submission" date="2020-06" db="EMBL/GenBank/DDBJ databases">
        <title>Unique genomic features of the anaerobic methanotrophic archaea.</title>
        <authorList>
            <person name="Chadwick G.L."/>
            <person name="Skennerton C.T."/>
            <person name="Laso-Perez R."/>
            <person name="Leu A.O."/>
            <person name="Speth D.R."/>
            <person name="Yu H."/>
            <person name="Morgan-Lang C."/>
            <person name="Hatzenpichler R."/>
            <person name="Goudeau D."/>
            <person name="Malmstrom R."/>
            <person name="Brazelton W.J."/>
            <person name="Woyke T."/>
            <person name="Hallam S.J."/>
            <person name="Tyson G.W."/>
            <person name="Wegener G."/>
            <person name="Boetius A."/>
            <person name="Orphan V."/>
        </authorList>
    </citation>
    <scope>NUCLEOTIDE SEQUENCE</scope>
</reference>
<keyword evidence="3" id="KW-0812">Transmembrane</keyword>
<keyword evidence="3" id="KW-1133">Transmembrane helix</keyword>
<proteinExistence type="predicted"/>
<evidence type="ECO:0000313" key="5">
    <source>
        <dbReference type="EMBL" id="QNO46644.1"/>
    </source>
</evidence>
<keyword evidence="3" id="KW-0472">Membrane</keyword>
<evidence type="ECO:0000259" key="4">
    <source>
        <dbReference type="Pfam" id="PF18204"/>
    </source>
</evidence>
<name>A0A7G9YF60_9EURY</name>
<dbReference type="EMBL" id="MT631211">
    <property type="protein sequence ID" value="QNO46644.1"/>
    <property type="molecule type" value="Genomic_DNA"/>
</dbReference>
<feature type="region of interest" description="Disordered" evidence="2">
    <location>
        <begin position="1"/>
        <end position="69"/>
    </location>
</feature>
<dbReference type="GO" id="GO:0005886">
    <property type="term" value="C:plasma membrane"/>
    <property type="evidence" value="ECO:0007669"/>
    <property type="project" value="UniProtKB-SubCell"/>
</dbReference>
<feature type="transmembrane region" description="Helical" evidence="3">
    <location>
        <begin position="68"/>
        <end position="87"/>
    </location>
</feature>
<dbReference type="NCBIfam" id="TIGR04126">
    <property type="entry name" value="PGF_CTERM"/>
    <property type="match status" value="1"/>
</dbReference>
<evidence type="ECO:0000256" key="1">
    <source>
        <dbReference type="ARBA" id="ARBA00022729"/>
    </source>
</evidence>
<accession>A0A7G9YF60</accession>
<gene>
    <name evidence="5" type="ORF">OEAKOMNL_00046</name>
</gene>
<organism evidence="5">
    <name type="scientific">Candidatus Methanogaster sp. ANME-2c ERB4</name>
    <dbReference type="NCBI Taxonomy" id="2759911"/>
    <lineage>
        <taxon>Archaea</taxon>
        <taxon>Methanobacteriati</taxon>
        <taxon>Methanobacteriota</taxon>
        <taxon>Stenosarchaea group</taxon>
        <taxon>Methanomicrobia</taxon>
        <taxon>Methanosarcinales</taxon>
        <taxon>ANME-2 cluster</taxon>
        <taxon>Candidatus Methanogasteraceae</taxon>
        <taxon>Candidatus Methanogaster</taxon>
    </lineage>
</organism>